<dbReference type="OrthoDB" id="9780217at2"/>
<protein>
    <recommendedName>
        <fullName evidence="4">Isoaspartyl peptidase</fullName>
    </recommendedName>
</protein>
<evidence type="ECO:0000256" key="4">
    <source>
        <dbReference type="ARBA" id="ARBA00069124"/>
    </source>
</evidence>
<dbReference type="Gene3D" id="3.60.20.30">
    <property type="entry name" value="(Glycosyl)asparaginase"/>
    <property type="match status" value="1"/>
</dbReference>
<reference evidence="8 9" key="1">
    <citation type="submission" date="2018-06" db="EMBL/GenBank/DDBJ databases">
        <authorList>
            <consortium name="Pathogen Informatics"/>
            <person name="Doyle S."/>
        </authorList>
    </citation>
    <scope>NUCLEOTIDE SEQUENCE [LARGE SCALE GENOMIC DNA]</scope>
    <source>
        <strain evidence="8 9">NCTC13316</strain>
    </source>
</reference>
<organism evidence="8 9">
    <name type="scientific">Legionella busanensis</name>
    <dbReference type="NCBI Taxonomy" id="190655"/>
    <lineage>
        <taxon>Bacteria</taxon>
        <taxon>Pseudomonadati</taxon>
        <taxon>Pseudomonadota</taxon>
        <taxon>Gammaproteobacteria</taxon>
        <taxon>Legionellales</taxon>
        <taxon>Legionellaceae</taxon>
        <taxon>Legionella</taxon>
    </lineage>
</organism>
<feature type="binding site" evidence="6">
    <location>
        <begin position="198"/>
        <end position="201"/>
    </location>
    <ligand>
        <name>substrate</name>
    </ligand>
</feature>
<dbReference type="GO" id="GO:0006508">
    <property type="term" value="P:proteolysis"/>
    <property type="evidence" value="ECO:0007669"/>
    <property type="project" value="UniProtKB-KW"/>
</dbReference>
<feature type="site" description="Cleavage; by autolysis" evidence="7">
    <location>
        <begin position="169"/>
        <end position="170"/>
    </location>
</feature>
<feature type="binding site" evidence="6">
    <location>
        <begin position="221"/>
        <end position="224"/>
    </location>
    <ligand>
        <name>substrate</name>
    </ligand>
</feature>
<dbReference type="FunFam" id="3.60.20.30:FF:000001">
    <property type="entry name" value="Isoaspartyl peptidase/L-asparaginase"/>
    <property type="match status" value="1"/>
</dbReference>
<dbReference type="RefSeq" id="WP_115331231.1">
    <property type="nucleotide sequence ID" value="NZ_CAAAHP010000002.1"/>
</dbReference>
<evidence type="ECO:0000313" key="9">
    <source>
        <dbReference type="Proteomes" id="UP000254794"/>
    </source>
</evidence>
<evidence type="ECO:0000256" key="1">
    <source>
        <dbReference type="ARBA" id="ARBA00022670"/>
    </source>
</evidence>
<dbReference type="PANTHER" id="PTHR10188:SF6">
    <property type="entry name" value="N(4)-(BETA-N-ACETYLGLUCOSAMINYL)-L-ASPARAGINASE"/>
    <property type="match status" value="1"/>
</dbReference>
<gene>
    <name evidence="8" type="primary">iaaA</name>
    <name evidence="8" type="ORF">NCTC13316_01701</name>
</gene>
<evidence type="ECO:0000313" key="8">
    <source>
        <dbReference type="EMBL" id="STX51605.1"/>
    </source>
</evidence>
<dbReference type="CDD" id="cd04701">
    <property type="entry name" value="Asparaginase_2"/>
    <property type="match status" value="1"/>
</dbReference>
<dbReference type="InterPro" id="IPR000246">
    <property type="entry name" value="Peptidase_T2"/>
</dbReference>
<keyword evidence="1" id="KW-0645">Protease</keyword>
<dbReference type="InterPro" id="IPR029055">
    <property type="entry name" value="Ntn_hydrolases_N"/>
</dbReference>
<dbReference type="EMBL" id="UGOD01000001">
    <property type="protein sequence ID" value="STX51605.1"/>
    <property type="molecule type" value="Genomic_DNA"/>
</dbReference>
<dbReference type="SUPFAM" id="SSF56235">
    <property type="entry name" value="N-terminal nucleophile aminohydrolases (Ntn hydrolases)"/>
    <property type="match status" value="1"/>
</dbReference>
<dbReference type="PANTHER" id="PTHR10188">
    <property type="entry name" value="L-ASPARAGINASE"/>
    <property type="match status" value="1"/>
</dbReference>
<evidence type="ECO:0000256" key="6">
    <source>
        <dbReference type="PIRSR" id="PIRSR600246-2"/>
    </source>
</evidence>
<evidence type="ECO:0000256" key="2">
    <source>
        <dbReference type="ARBA" id="ARBA00022801"/>
    </source>
</evidence>
<dbReference type="GO" id="GO:0008233">
    <property type="term" value="F:peptidase activity"/>
    <property type="evidence" value="ECO:0007669"/>
    <property type="project" value="UniProtKB-KW"/>
</dbReference>
<keyword evidence="3" id="KW-0068">Autocatalytic cleavage</keyword>
<evidence type="ECO:0000256" key="5">
    <source>
        <dbReference type="PIRSR" id="PIRSR600246-1"/>
    </source>
</evidence>
<dbReference type="AlphaFoldDB" id="A0A378JK51"/>
<evidence type="ECO:0000256" key="3">
    <source>
        <dbReference type="ARBA" id="ARBA00022813"/>
    </source>
</evidence>
<feature type="active site" description="Nucleophile" evidence="5">
    <location>
        <position position="170"/>
    </location>
</feature>
<keyword evidence="9" id="KW-1185">Reference proteome</keyword>
<sequence length="301" mass="32253">MKIAIAVHGGASKNSYFLKENKEATKEGLAKACQKGYKVLQEGGSALDAVEEAVKVLEDSPYFNAGRGSALNCCGEIEMDASIMDGKELDAGAVSMIREVKNPISLARSIMTKTKHVFLSGYGALEFAKKENFSLKPQSYFITTHQYEEYEKLNSQESYKDLLNKKETGTVGAVALDSHGNLAAGTSTGGTSNSLPGRIGDSCVIGAGCYANNKTCAVSGTGEGEYLITGVIAHTISMLTELNIPLQEICEQVLNERNKNQGEIGVISVNPQGDIGISFNTEIMKRAWIGLDGKLHVKINK</sequence>
<keyword evidence="2 8" id="KW-0378">Hydrolase</keyword>
<dbReference type="GO" id="GO:0016811">
    <property type="term" value="F:hydrolase activity, acting on carbon-nitrogen (but not peptide) bonds, in linear amides"/>
    <property type="evidence" value="ECO:0007669"/>
    <property type="project" value="UniProtKB-ARBA"/>
</dbReference>
<dbReference type="Proteomes" id="UP000254794">
    <property type="component" value="Unassembled WGS sequence"/>
</dbReference>
<evidence type="ECO:0000256" key="7">
    <source>
        <dbReference type="PIRSR" id="PIRSR600246-3"/>
    </source>
</evidence>
<accession>A0A378JK51</accession>
<dbReference type="Pfam" id="PF01112">
    <property type="entry name" value="Asparaginase_2"/>
    <property type="match status" value="1"/>
</dbReference>
<name>A0A378JK51_9GAMM</name>
<proteinExistence type="predicted"/>